<accession>A0A1H8AHD4</accession>
<dbReference type="RefSeq" id="WP_089964410.1">
    <property type="nucleotide sequence ID" value="NZ_FOCQ01000001.1"/>
</dbReference>
<name>A0A1H8AHD4_9BACL</name>
<dbReference type="GO" id="GO:0005886">
    <property type="term" value="C:plasma membrane"/>
    <property type="evidence" value="ECO:0007669"/>
    <property type="project" value="UniProtKB-SubCell"/>
</dbReference>
<keyword evidence="3 8" id="KW-0813">Transport</keyword>
<gene>
    <name evidence="9" type="ORF">SAMN05444955_10197</name>
</gene>
<dbReference type="PANTHER" id="PTHR34295">
    <property type="entry name" value="BIOTIN TRANSPORTER BIOY"/>
    <property type="match status" value="1"/>
</dbReference>
<dbReference type="EMBL" id="FOCQ01000001">
    <property type="protein sequence ID" value="SEM68927.1"/>
    <property type="molecule type" value="Genomic_DNA"/>
</dbReference>
<keyword evidence="10" id="KW-1185">Reference proteome</keyword>
<reference evidence="9 10" key="1">
    <citation type="submission" date="2016-10" db="EMBL/GenBank/DDBJ databases">
        <authorList>
            <person name="de Groot N.N."/>
        </authorList>
    </citation>
    <scope>NUCLEOTIDE SEQUENCE [LARGE SCALE GENOMIC DNA]</scope>
    <source>
        <strain evidence="9 10">DSM 46701</strain>
    </source>
</reference>
<evidence type="ECO:0000256" key="3">
    <source>
        <dbReference type="ARBA" id="ARBA00022448"/>
    </source>
</evidence>
<sequence>MTSSALSVRNMTFIAMFVALTAIGGQVRLDIGPAPITLQTLVVMLAGSILGARRGLLSMVVFIALVAVGAPLLSGFRGGLGALVGPTGGYILSWPLAAFVTGWIVEKCAANGRIKTWQIVLAHIAGGILVIHAIGFPWLVMVMNLPLNPDTLISSLLIFMPGDFIKAFVGAPVALAVYKAIPSLKPGRKSNMA</sequence>
<dbReference type="Gene3D" id="1.10.1760.20">
    <property type="match status" value="1"/>
</dbReference>
<proteinExistence type="inferred from homology"/>
<evidence type="ECO:0000256" key="8">
    <source>
        <dbReference type="PIRNR" id="PIRNR016661"/>
    </source>
</evidence>
<comment type="subcellular location">
    <subcellularLocation>
        <location evidence="1 8">Cell membrane</location>
        <topology evidence="1 8">Multi-pass membrane protein</topology>
    </subcellularLocation>
</comment>
<evidence type="ECO:0000313" key="9">
    <source>
        <dbReference type="EMBL" id="SEM68927.1"/>
    </source>
</evidence>
<comment type="similarity">
    <text evidence="2 8">Belongs to the BioY family.</text>
</comment>
<evidence type="ECO:0000313" key="10">
    <source>
        <dbReference type="Proteomes" id="UP000199695"/>
    </source>
</evidence>
<evidence type="ECO:0000256" key="6">
    <source>
        <dbReference type="ARBA" id="ARBA00022989"/>
    </source>
</evidence>
<keyword evidence="7 8" id="KW-0472">Membrane</keyword>
<dbReference type="InterPro" id="IPR003784">
    <property type="entry name" value="BioY"/>
</dbReference>
<keyword evidence="5" id="KW-0812">Transmembrane</keyword>
<evidence type="ECO:0000256" key="4">
    <source>
        <dbReference type="ARBA" id="ARBA00022475"/>
    </source>
</evidence>
<dbReference type="Pfam" id="PF02632">
    <property type="entry name" value="BioY"/>
    <property type="match status" value="1"/>
</dbReference>
<dbReference type="GO" id="GO:0015225">
    <property type="term" value="F:biotin transmembrane transporter activity"/>
    <property type="evidence" value="ECO:0007669"/>
    <property type="project" value="UniProtKB-UniRule"/>
</dbReference>
<dbReference type="PANTHER" id="PTHR34295:SF4">
    <property type="entry name" value="BIOTIN TRANSPORTER BIOY-RELATED"/>
    <property type="match status" value="1"/>
</dbReference>
<dbReference type="OrthoDB" id="9803495at2"/>
<keyword evidence="4 8" id="KW-1003">Cell membrane</keyword>
<dbReference type="STRING" id="1173111.SAMN05444955_10197"/>
<dbReference type="AlphaFoldDB" id="A0A1H8AHD4"/>
<dbReference type="Proteomes" id="UP000199695">
    <property type="component" value="Unassembled WGS sequence"/>
</dbReference>
<evidence type="ECO:0000256" key="5">
    <source>
        <dbReference type="ARBA" id="ARBA00022692"/>
    </source>
</evidence>
<dbReference type="PIRSF" id="PIRSF016661">
    <property type="entry name" value="BioY"/>
    <property type="match status" value="1"/>
</dbReference>
<keyword evidence="6" id="KW-1133">Transmembrane helix</keyword>
<evidence type="ECO:0000256" key="7">
    <source>
        <dbReference type="ARBA" id="ARBA00023136"/>
    </source>
</evidence>
<protein>
    <recommendedName>
        <fullName evidence="8">Biotin transporter</fullName>
    </recommendedName>
</protein>
<evidence type="ECO:0000256" key="2">
    <source>
        <dbReference type="ARBA" id="ARBA00010692"/>
    </source>
</evidence>
<evidence type="ECO:0000256" key="1">
    <source>
        <dbReference type="ARBA" id="ARBA00004651"/>
    </source>
</evidence>
<organism evidence="9 10">
    <name type="scientific">Lihuaxuella thermophila</name>
    <dbReference type="NCBI Taxonomy" id="1173111"/>
    <lineage>
        <taxon>Bacteria</taxon>
        <taxon>Bacillati</taxon>
        <taxon>Bacillota</taxon>
        <taxon>Bacilli</taxon>
        <taxon>Bacillales</taxon>
        <taxon>Thermoactinomycetaceae</taxon>
        <taxon>Lihuaxuella</taxon>
    </lineage>
</organism>